<dbReference type="VEuPathDB" id="VectorBase:AALC636_028438"/>
<accession>A0A023EUX0</accession>
<sequence>MGYYDRCVKLPKNKLKACAFCVLLCMANLIDISEARKVATGRVTKPTANRGYASADIAKLSYTPNHAAVPAKPAAPPAQQTPIGWNVHNNAPPPYSAASNHGPPPPYSAQPNPNLNSRFNEQPPSYAQSNPGFPPAPNYQSNPGAFGTGAVTGVVAGSAYRPHGHNYSSGGLGGGFSGAPNQGYPPQPAQGFPGAPVAQPGGGYPGAPIAQPGGGFPGGYQPSFQPSGYPQQPGYQPAPGGFGQQPGTVIHHYEQPSSGGGGGGLGTVLGAGVVGLAAGAGGAAIYDALKPKDEAKEAHAEATPTTTTTTTTLAPINPNGEAPLAPLAPLPANPNPETPLAPMPVVPPNPNGEASLAPMPVTEATAPTTTSDATTTENPLGSAPLASFPVAAETANTTSAETSSASPASTVAVEAPNAALNVQQNQVAPVAPTVASQHSESAGGRVQLTLLTLLAPVICKFLL</sequence>
<proteinExistence type="evidence at transcript level"/>
<feature type="compositionally biased region" description="Polar residues" evidence="1">
    <location>
        <begin position="80"/>
        <end position="89"/>
    </location>
</feature>
<evidence type="ECO:0000313" key="2">
    <source>
        <dbReference type="EMBL" id="JAC12274.1"/>
    </source>
</evidence>
<organism evidence="2">
    <name type="scientific">Aedes albopictus</name>
    <name type="common">Asian tiger mosquito</name>
    <name type="synonym">Stegomyia albopicta</name>
    <dbReference type="NCBI Taxonomy" id="7160"/>
    <lineage>
        <taxon>Eukaryota</taxon>
        <taxon>Metazoa</taxon>
        <taxon>Ecdysozoa</taxon>
        <taxon>Arthropoda</taxon>
        <taxon>Hexapoda</taxon>
        <taxon>Insecta</taxon>
        <taxon>Pterygota</taxon>
        <taxon>Neoptera</taxon>
        <taxon>Endopterygota</taxon>
        <taxon>Diptera</taxon>
        <taxon>Nematocera</taxon>
        <taxon>Culicoidea</taxon>
        <taxon>Culicidae</taxon>
        <taxon>Culicinae</taxon>
        <taxon>Aedini</taxon>
        <taxon>Aedes</taxon>
        <taxon>Stegomyia</taxon>
    </lineage>
</organism>
<dbReference type="VEuPathDB" id="VectorBase:AALFPA_076900"/>
<dbReference type="AlphaFoldDB" id="A0A023EUX0"/>
<feature type="compositionally biased region" description="Low complexity" evidence="1">
    <location>
        <begin position="303"/>
        <end position="325"/>
    </location>
</feature>
<feature type="region of interest" description="Disordered" evidence="1">
    <location>
        <begin position="68"/>
        <end position="142"/>
    </location>
</feature>
<dbReference type="VEuPathDB" id="VectorBase:AALC636_028074"/>
<feature type="region of interest" description="Disordered" evidence="1">
    <location>
        <begin position="204"/>
        <end position="259"/>
    </location>
</feature>
<reference evidence="2" key="1">
    <citation type="journal article" date="2014" name="PLoS Negl. Trop. Dis.">
        <title>Identification and characterization of seminal fluid proteins in the Asian tiger mosquito, Aedes albopictus.</title>
        <authorList>
            <person name="Boes K.E."/>
            <person name="Ribeiro J.M."/>
            <person name="Wong A."/>
            <person name="Harrington L.C."/>
            <person name="Wolfner M.F."/>
            <person name="Sirot L.K."/>
        </authorList>
    </citation>
    <scope>NUCLEOTIDE SEQUENCE</scope>
    <source>
        <tissue evidence="2">Reproductive organs</tissue>
    </source>
</reference>
<evidence type="ECO:0000256" key="1">
    <source>
        <dbReference type="SAM" id="MobiDB-lite"/>
    </source>
</evidence>
<dbReference type="EMBL" id="GAPW01001324">
    <property type="protein sequence ID" value="JAC12274.1"/>
    <property type="molecule type" value="mRNA"/>
</dbReference>
<feature type="region of interest" description="Disordered" evidence="1">
    <location>
        <begin position="296"/>
        <end position="358"/>
    </location>
</feature>
<dbReference type="VEuPathDB" id="VectorBase:AALF027402"/>
<name>A0A023EUX0_AEDAL</name>
<feature type="compositionally biased region" description="Low complexity" evidence="1">
    <location>
        <begin position="219"/>
        <end position="239"/>
    </location>
</feature>
<protein>
    <submittedName>
        <fullName evidence="2">Putative cytosol</fullName>
    </submittedName>
</protein>
<feature type="compositionally biased region" description="Polar residues" evidence="1">
    <location>
        <begin position="114"/>
        <end position="131"/>
    </location>
</feature>
<feature type="compositionally biased region" description="Pro residues" evidence="1">
    <location>
        <begin position="326"/>
        <end position="350"/>
    </location>
</feature>